<evidence type="ECO:0000313" key="2">
    <source>
        <dbReference type="EMBL" id="AKM54072.1"/>
    </source>
</evidence>
<protein>
    <recommendedName>
        <fullName evidence="4">Ribosomal subunit interface protein</fullName>
    </recommendedName>
</protein>
<dbReference type="InterPro" id="IPR050574">
    <property type="entry name" value="HPF/YfiA_ribosome-assoc"/>
</dbReference>
<proteinExistence type="predicted"/>
<keyword evidence="1" id="KW-0810">Translation regulation</keyword>
<accession>A0A0H3XME0</accession>
<dbReference type="SUPFAM" id="SSF69754">
    <property type="entry name" value="Ribosome binding protein Y (YfiA homologue)"/>
    <property type="match status" value="1"/>
</dbReference>
<dbReference type="STRING" id="315358.SERIO_v1c04970"/>
<evidence type="ECO:0008006" key="4">
    <source>
        <dbReference type="Google" id="ProtNLM"/>
    </source>
</evidence>
<dbReference type="EMBL" id="CP011856">
    <property type="protein sequence ID" value="AKM54072.1"/>
    <property type="molecule type" value="Genomic_DNA"/>
</dbReference>
<dbReference type="KEGG" id="seri:SERIO_v1c04970"/>
<dbReference type="Gene3D" id="3.30.160.100">
    <property type="entry name" value="Ribosome hibernation promotion factor-like"/>
    <property type="match status" value="1"/>
</dbReference>
<dbReference type="PATRIC" id="fig|743698.3.peg.496"/>
<dbReference type="Proteomes" id="UP000035661">
    <property type="component" value="Chromosome"/>
</dbReference>
<dbReference type="GO" id="GO:0045900">
    <property type="term" value="P:negative regulation of translational elongation"/>
    <property type="evidence" value="ECO:0007669"/>
    <property type="project" value="TreeGrafter"/>
</dbReference>
<dbReference type="Pfam" id="PF02482">
    <property type="entry name" value="Ribosomal_S30AE"/>
    <property type="match status" value="1"/>
</dbReference>
<dbReference type="InterPro" id="IPR036567">
    <property type="entry name" value="RHF-like"/>
</dbReference>
<organism evidence="2 3">
    <name type="scientific">Spiroplasma eriocheiris</name>
    <dbReference type="NCBI Taxonomy" id="315358"/>
    <lineage>
        <taxon>Bacteria</taxon>
        <taxon>Bacillati</taxon>
        <taxon>Mycoplasmatota</taxon>
        <taxon>Mollicutes</taxon>
        <taxon>Entomoplasmatales</taxon>
        <taxon>Spiroplasmataceae</taxon>
        <taxon>Spiroplasma</taxon>
    </lineage>
</organism>
<dbReference type="RefSeq" id="WP_047791317.1">
    <property type="nucleotide sequence ID" value="NZ_CP011856.1"/>
</dbReference>
<dbReference type="GO" id="GO:0043024">
    <property type="term" value="F:ribosomal small subunit binding"/>
    <property type="evidence" value="ECO:0007669"/>
    <property type="project" value="TreeGrafter"/>
</dbReference>
<dbReference type="NCBIfam" id="TIGR00741">
    <property type="entry name" value="yfiA"/>
    <property type="match status" value="1"/>
</dbReference>
<evidence type="ECO:0000313" key="3">
    <source>
        <dbReference type="Proteomes" id="UP000035661"/>
    </source>
</evidence>
<dbReference type="PANTHER" id="PTHR33231">
    <property type="entry name" value="30S RIBOSOMAL PROTEIN"/>
    <property type="match status" value="1"/>
</dbReference>
<keyword evidence="3" id="KW-1185">Reference proteome</keyword>
<name>A0A0H3XME0_9MOLU</name>
<dbReference type="CDD" id="cd00552">
    <property type="entry name" value="RaiA"/>
    <property type="match status" value="1"/>
</dbReference>
<evidence type="ECO:0000256" key="1">
    <source>
        <dbReference type="ARBA" id="ARBA00022845"/>
    </source>
</evidence>
<dbReference type="InterPro" id="IPR003489">
    <property type="entry name" value="RHF/RaiA"/>
</dbReference>
<reference evidence="3" key="2">
    <citation type="submission" date="2015-06" db="EMBL/GenBank/DDBJ databases">
        <title>Complete genome sequence of Spiroplasma eriocheiris TDA-040725-5 (DSM 21848).</title>
        <authorList>
            <person name="Lo W.-S."/>
            <person name="Kuo C.-H."/>
        </authorList>
    </citation>
    <scope>NUCLEOTIDE SEQUENCE [LARGE SCALE GENOMIC DNA]</scope>
    <source>
        <strain evidence="3">TDA-040725-5</strain>
    </source>
</reference>
<dbReference type="GO" id="GO:0022627">
    <property type="term" value="C:cytosolic small ribosomal subunit"/>
    <property type="evidence" value="ECO:0007669"/>
    <property type="project" value="TreeGrafter"/>
</dbReference>
<reference evidence="2 3" key="1">
    <citation type="journal article" date="2015" name="Genome Biol. Evol.">
        <title>Found and Lost: The Fates of Horizontally Acquired Genes in Arthropod-Symbiotic Spiroplasma.</title>
        <authorList>
            <person name="Lo W.S."/>
            <person name="Gasparich G.E."/>
            <person name="Kuo C.H."/>
        </authorList>
    </citation>
    <scope>NUCLEOTIDE SEQUENCE [LARGE SCALE GENOMIC DNA]</scope>
    <source>
        <strain evidence="3">TDA-040725-5</strain>
    </source>
</reference>
<dbReference type="AlphaFoldDB" id="A0A0H3XME0"/>
<dbReference type="PANTHER" id="PTHR33231:SF1">
    <property type="entry name" value="30S RIBOSOMAL PROTEIN"/>
    <property type="match status" value="1"/>
</dbReference>
<gene>
    <name evidence="2" type="ORF">SERIO_v1c04970</name>
</gene>
<sequence length="125" mass="14653">MKYTIRGKNLEVTQAMQDHIKTVFDKLEKYSQVSPNDIVQMDIEFYKENQVHINCSIDIKGKNNFLKAEVTTDDFYKGVEQASKKMEDQIRRIKDKTYHGNGKKVESFAHAIEEEDNDFIEIDDD</sequence>